<evidence type="ECO:0000313" key="13">
    <source>
        <dbReference type="EMBL" id="KAF4395817.1"/>
    </source>
</evidence>
<keyword evidence="9" id="KW-0812">Transmembrane</keyword>
<dbReference type="Gene3D" id="1.20.58.760">
    <property type="entry name" value="Peptidase M41"/>
    <property type="match status" value="1"/>
</dbReference>
<sequence>MSSAAAGSTKGGRGKPKASKSVSRSQKAGLQFPVGRIARFLKVGKYAERVGAGAPVYLSAVLEYLAAEVLELAGNAARDNKKNRIVPRHIQLAVRNDEELSKLLGSVTIANGGVLPNIHQTLLPKKRVGCFIMQAYHTFTRSHLVFPSFRVLCSSEQVSLSRRKTLEKLDEELTKGDDKAALSLVKALQGKPGGLRCFGAARQIPQRLYTLDELKLNGIEAASLLSPVDTTLGAIERNLQLAAVLGGVSAWNVFSFTPQQLFYISLGLLFLWTFDSVSFNGGVSSLILDTIGHTFSQKYHNRVIQARPLLSTHSKHEAGHFLIAYLVGILPRGYTLSSLEALKKEGSLNVQAGTAFVDVEFLEEVNEGKLSATTLNRFSCIALAGVATEYLLYGCAEGGLDDINKLDSLLKGLGFTQKKVDSQVRWSVLNIILLLRRHETARSKLAEAMTAGKSVGSCIETIEDAIGKYMAVQWLLVCHGLVTLLVVISFLCGQWPIFQGTPIQRIHYFITYGAYDYFLRFIGFVFGTKGTNAILSIEQFCCDRPNPILQVIYLAILWGTYYFIIKSSFSYIPGYYLGAVHRYTSLLAVGVGVLLFLLTSFSDPGTVTAENVSQYLSAYPYDNIIYSEKECSTCKIPKLVVFP</sequence>
<evidence type="ECO:0000256" key="5">
    <source>
        <dbReference type="ARBA" id="ARBA00023125"/>
    </source>
</evidence>
<dbReference type="InterPro" id="IPR009072">
    <property type="entry name" value="Histone-fold"/>
</dbReference>
<dbReference type="SUPFAM" id="SSF140990">
    <property type="entry name" value="FtsH protease domain-like"/>
    <property type="match status" value="1"/>
</dbReference>
<keyword evidence="7" id="KW-0544">Nucleosome core</keyword>
<evidence type="ECO:0000256" key="6">
    <source>
        <dbReference type="ARBA" id="ARBA00023242"/>
    </source>
</evidence>
<dbReference type="GO" id="GO:0005634">
    <property type="term" value="C:nucleus"/>
    <property type="evidence" value="ECO:0007669"/>
    <property type="project" value="UniProtKB-SubCell"/>
</dbReference>
<dbReference type="Proteomes" id="UP000583929">
    <property type="component" value="Unassembled WGS sequence"/>
</dbReference>
<dbReference type="InterPro" id="IPR032458">
    <property type="entry name" value="Histone_H2A_CS"/>
</dbReference>
<dbReference type="PRINTS" id="PR00620">
    <property type="entry name" value="HISTONEH2A"/>
</dbReference>
<name>A0A7J6FG32_CANSA</name>
<dbReference type="SUPFAM" id="SSF47113">
    <property type="entry name" value="Histone-fold"/>
    <property type="match status" value="1"/>
</dbReference>
<keyword evidence="9" id="KW-0472">Membrane</keyword>
<evidence type="ECO:0000256" key="7">
    <source>
        <dbReference type="ARBA" id="ARBA00023269"/>
    </source>
</evidence>
<feature type="region of interest" description="Disordered" evidence="8">
    <location>
        <begin position="1"/>
        <end position="26"/>
    </location>
</feature>
<keyword evidence="6" id="KW-0539">Nucleus</keyword>
<evidence type="ECO:0000256" key="4">
    <source>
        <dbReference type="ARBA" id="ARBA00022454"/>
    </source>
</evidence>
<feature type="domain" description="Core Histone H2A/H2B/H3" evidence="10">
    <location>
        <begin position="16"/>
        <end position="95"/>
    </location>
</feature>
<dbReference type="GO" id="GO:0030527">
    <property type="term" value="F:structural constituent of chromatin"/>
    <property type="evidence" value="ECO:0007669"/>
    <property type="project" value="InterPro"/>
</dbReference>
<evidence type="ECO:0000313" key="12">
    <source>
        <dbReference type="EMBL" id="KAF4369664.1"/>
    </source>
</evidence>
<comment type="subcellular location">
    <subcellularLocation>
        <location evidence="2">Chromosome</location>
    </subcellularLocation>
    <subcellularLocation>
        <location evidence="1">Nucleus</location>
    </subcellularLocation>
</comment>
<reference evidence="14 15" key="1">
    <citation type="journal article" date="2020" name="bioRxiv">
        <title>Sequence and annotation of 42 cannabis genomes reveals extensive copy number variation in cannabinoid synthesis and pathogen resistance genes.</title>
        <authorList>
            <person name="Mckernan K.J."/>
            <person name="Helbert Y."/>
            <person name="Kane L.T."/>
            <person name="Ebling H."/>
            <person name="Zhang L."/>
            <person name="Liu B."/>
            <person name="Eaton Z."/>
            <person name="Mclaughlin S."/>
            <person name="Kingan S."/>
            <person name="Baybayan P."/>
            <person name="Concepcion G."/>
            <person name="Jordan M."/>
            <person name="Riva A."/>
            <person name="Barbazuk W."/>
            <person name="Harkins T."/>
        </authorList>
    </citation>
    <scope>NUCLEOTIDE SEQUENCE [LARGE SCALE GENOMIC DNA]</scope>
    <source>
        <strain evidence="14 15">cv. Jamaican Lion 4</strain>
        <strain evidence="12">Father</strain>
        <strain evidence="13">Mother</strain>
        <tissue evidence="12">Leaf</tissue>
    </source>
</reference>
<dbReference type="Pfam" id="PF00125">
    <property type="entry name" value="Histone"/>
    <property type="match status" value="1"/>
</dbReference>
<keyword evidence="4" id="KW-0158">Chromosome</keyword>
<accession>A0A7J6FG32</accession>
<dbReference type="AlphaFoldDB" id="A0A7J6FG32"/>
<dbReference type="FunFam" id="1.20.58.760:FF:000009">
    <property type="entry name" value="Translation initiation factor 3 subunit I"/>
    <property type="match status" value="1"/>
</dbReference>
<dbReference type="SMART" id="SM00414">
    <property type="entry name" value="H2A"/>
    <property type="match status" value="1"/>
</dbReference>
<dbReference type="GO" id="GO:0000786">
    <property type="term" value="C:nucleosome"/>
    <property type="evidence" value="ECO:0007669"/>
    <property type="project" value="UniProtKB-KW"/>
</dbReference>
<feature type="transmembrane region" description="Helical" evidence="9">
    <location>
        <begin position="547"/>
        <end position="565"/>
    </location>
</feature>
<dbReference type="PROSITE" id="PS00046">
    <property type="entry name" value="HISTONE_H2A"/>
    <property type="match status" value="1"/>
</dbReference>
<dbReference type="EMBL" id="JAATIP010000005">
    <property type="protein sequence ID" value="KAF4395817.1"/>
    <property type="molecule type" value="Genomic_DNA"/>
</dbReference>
<gene>
    <name evidence="13" type="ORF">F8388_018091</name>
    <name evidence="12" type="ORF">G4B88_020191</name>
</gene>
<evidence type="ECO:0000313" key="15">
    <source>
        <dbReference type="Proteomes" id="UP000583929"/>
    </source>
</evidence>
<protein>
    <recommendedName>
        <fullName evidence="16">Histone H2A</fullName>
    </recommendedName>
</protein>
<dbReference type="GO" id="GO:0004176">
    <property type="term" value="F:ATP-dependent peptidase activity"/>
    <property type="evidence" value="ECO:0007669"/>
    <property type="project" value="InterPro"/>
</dbReference>
<keyword evidence="9" id="KW-1133">Transmembrane helix</keyword>
<evidence type="ECO:0000256" key="9">
    <source>
        <dbReference type="SAM" id="Phobius"/>
    </source>
</evidence>
<feature type="domain" description="Histone H2A C-terminal" evidence="11">
    <location>
        <begin position="98"/>
        <end position="127"/>
    </location>
</feature>
<dbReference type="PANTHER" id="PTHR33471:SF1">
    <property type="entry name" value="OS01G0382700 PROTEIN"/>
    <property type="match status" value="1"/>
</dbReference>
<evidence type="ECO:0000259" key="11">
    <source>
        <dbReference type="Pfam" id="PF16211"/>
    </source>
</evidence>
<evidence type="ECO:0008006" key="16">
    <source>
        <dbReference type="Google" id="ProtNLM"/>
    </source>
</evidence>
<comment type="similarity">
    <text evidence="3">Belongs to the histone H2A family.</text>
</comment>
<keyword evidence="5" id="KW-0238">DNA-binding</keyword>
<dbReference type="InterPro" id="IPR002119">
    <property type="entry name" value="Histone_H2A"/>
</dbReference>
<proteinExistence type="inferred from homology"/>
<feature type="transmembrane region" description="Helical" evidence="9">
    <location>
        <begin position="474"/>
        <end position="497"/>
    </location>
</feature>
<evidence type="ECO:0000256" key="8">
    <source>
        <dbReference type="SAM" id="MobiDB-lite"/>
    </source>
</evidence>
<comment type="caution">
    <text evidence="12">The sequence shown here is derived from an EMBL/GenBank/DDBJ whole genome shotgun (WGS) entry which is preliminary data.</text>
</comment>
<dbReference type="GO" id="GO:0046982">
    <property type="term" value="F:protein heterodimerization activity"/>
    <property type="evidence" value="ECO:0007669"/>
    <property type="project" value="InterPro"/>
</dbReference>
<dbReference type="InterPro" id="IPR032454">
    <property type="entry name" value="Histone_H2A_C"/>
</dbReference>
<evidence type="ECO:0000259" key="10">
    <source>
        <dbReference type="Pfam" id="PF00125"/>
    </source>
</evidence>
<evidence type="ECO:0000256" key="3">
    <source>
        <dbReference type="ARBA" id="ARBA00010691"/>
    </source>
</evidence>
<dbReference type="PANTHER" id="PTHR33471">
    <property type="entry name" value="ATP-DEPENDENT ZINC METALLOPROTEASE-RELATED"/>
    <property type="match status" value="1"/>
</dbReference>
<dbReference type="GO" id="GO:0006508">
    <property type="term" value="P:proteolysis"/>
    <property type="evidence" value="ECO:0007669"/>
    <property type="project" value="InterPro"/>
</dbReference>
<dbReference type="GO" id="GO:0004222">
    <property type="term" value="F:metalloendopeptidase activity"/>
    <property type="evidence" value="ECO:0007669"/>
    <property type="project" value="InterPro"/>
</dbReference>
<dbReference type="InterPro" id="IPR037219">
    <property type="entry name" value="Peptidase_M41-like"/>
</dbReference>
<organism evidence="12 15">
    <name type="scientific">Cannabis sativa</name>
    <name type="common">Hemp</name>
    <name type="synonym">Marijuana</name>
    <dbReference type="NCBI Taxonomy" id="3483"/>
    <lineage>
        <taxon>Eukaryota</taxon>
        <taxon>Viridiplantae</taxon>
        <taxon>Streptophyta</taxon>
        <taxon>Embryophyta</taxon>
        <taxon>Tracheophyta</taxon>
        <taxon>Spermatophyta</taxon>
        <taxon>Magnoliopsida</taxon>
        <taxon>eudicotyledons</taxon>
        <taxon>Gunneridae</taxon>
        <taxon>Pentapetalae</taxon>
        <taxon>rosids</taxon>
        <taxon>fabids</taxon>
        <taxon>Rosales</taxon>
        <taxon>Cannabaceae</taxon>
        <taxon>Cannabis</taxon>
    </lineage>
</organism>
<dbReference type="Pfam" id="PF16211">
    <property type="entry name" value="Histone_H2A_C"/>
    <property type="match status" value="1"/>
</dbReference>
<dbReference type="FunFam" id="1.10.20.10:FF:000009">
    <property type="entry name" value="Histone H2A"/>
    <property type="match status" value="1"/>
</dbReference>
<dbReference type="GO" id="GO:0005524">
    <property type="term" value="F:ATP binding"/>
    <property type="evidence" value="ECO:0007669"/>
    <property type="project" value="InterPro"/>
</dbReference>
<dbReference type="InterPro" id="IPR007125">
    <property type="entry name" value="H2A/H2B/H3"/>
</dbReference>
<dbReference type="Gene3D" id="1.10.20.10">
    <property type="entry name" value="Histone, subunit A"/>
    <property type="match status" value="1"/>
</dbReference>
<keyword evidence="15" id="KW-1185">Reference proteome</keyword>
<dbReference type="Proteomes" id="UP000525078">
    <property type="component" value="Unassembled WGS sequence"/>
</dbReference>
<dbReference type="EMBL" id="JAATIQ010000216">
    <property type="protein sequence ID" value="KAF4369664.1"/>
    <property type="molecule type" value="Genomic_DNA"/>
</dbReference>
<feature type="transmembrane region" description="Helical" evidence="9">
    <location>
        <begin position="580"/>
        <end position="598"/>
    </location>
</feature>
<evidence type="ECO:0000256" key="2">
    <source>
        <dbReference type="ARBA" id="ARBA00004286"/>
    </source>
</evidence>
<dbReference type="CDD" id="cd00074">
    <property type="entry name" value="HFD_H2A"/>
    <property type="match status" value="1"/>
</dbReference>
<evidence type="ECO:0000256" key="1">
    <source>
        <dbReference type="ARBA" id="ARBA00004123"/>
    </source>
</evidence>
<dbReference type="GO" id="GO:0003677">
    <property type="term" value="F:DNA binding"/>
    <property type="evidence" value="ECO:0007669"/>
    <property type="project" value="UniProtKB-KW"/>
</dbReference>
<feature type="transmembrane region" description="Helical" evidence="9">
    <location>
        <begin position="517"/>
        <end position="535"/>
    </location>
</feature>
<evidence type="ECO:0000313" key="14">
    <source>
        <dbReference type="Proteomes" id="UP000525078"/>
    </source>
</evidence>